<feature type="region of interest" description="Disordered" evidence="1">
    <location>
        <begin position="177"/>
        <end position="198"/>
    </location>
</feature>
<sequence length="198" mass="21593">MFLPADLSPGEFHDLVADLRDEDLAACIVELLDKAGWRYTGGAPRRQDATAHFQLITVPHLLDRLAGRPGAIRMTAIDVSVDSGSLDARLAPSSAPKQGRRPLPDWMLKASCQLRRMDDRNLALSVLRAIPGCASNWSLSAEYLLLKHALPLACQRLQAHPFRHGQNRMRLVKPEAVQNDNPAPASAPALKVIDGGLS</sequence>
<dbReference type="EMBL" id="NRRL01000003">
    <property type="protein sequence ID" value="MBK1667050.1"/>
    <property type="molecule type" value="Genomic_DNA"/>
</dbReference>
<evidence type="ECO:0008006" key="4">
    <source>
        <dbReference type="Google" id="ProtNLM"/>
    </source>
</evidence>
<reference evidence="2 3" key="1">
    <citation type="journal article" date="2020" name="Microorganisms">
        <title>Osmotic Adaptation and Compatible Solute Biosynthesis of Phototrophic Bacteria as Revealed from Genome Analyses.</title>
        <authorList>
            <person name="Imhoff J.F."/>
            <person name="Rahn T."/>
            <person name="Kunzel S."/>
            <person name="Keller A."/>
            <person name="Neulinger S.C."/>
        </authorList>
    </citation>
    <scope>NUCLEOTIDE SEQUENCE [LARGE SCALE GENOMIC DNA]</scope>
    <source>
        <strain evidence="2 3">DSM 9895</strain>
    </source>
</reference>
<dbReference type="RefSeq" id="WP_200339111.1">
    <property type="nucleotide sequence ID" value="NZ_NRRL01000003.1"/>
</dbReference>
<comment type="caution">
    <text evidence="2">The sequence shown here is derived from an EMBL/GenBank/DDBJ whole genome shotgun (WGS) entry which is preliminary data.</text>
</comment>
<proteinExistence type="predicted"/>
<protein>
    <recommendedName>
        <fullName evidence="4">RepB-like DNA primase domain-containing protein</fullName>
    </recommendedName>
</protein>
<gene>
    <name evidence="2" type="ORF">CKO28_03195</name>
</gene>
<name>A0ABS1D9K0_9PROT</name>
<evidence type="ECO:0000313" key="2">
    <source>
        <dbReference type="EMBL" id="MBK1667050.1"/>
    </source>
</evidence>
<organism evidence="2 3">
    <name type="scientific">Rhodovibrio sodomensis</name>
    <dbReference type="NCBI Taxonomy" id="1088"/>
    <lineage>
        <taxon>Bacteria</taxon>
        <taxon>Pseudomonadati</taxon>
        <taxon>Pseudomonadota</taxon>
        <taxon>Alphaproteobacteria</taxon>
        <taxon>Rhodospirillales</taxon>
        <taxon>Rhodovibrionaceae</taxon>
        <taxon>Rhodovibrio</taxon>
    </lineage>
</organism>
<evidence type="ECO:0000313" key="3">
    <source>
        <dbReference type="Proteomes" id="UP001296873"/>
    </source>
</evidence>
<keyword evidence="3" id="KW-1185">Reference proteome</keyword>
<evidence type="ECO:0000256" key="1">
    <source>
        <dbReference type="SAM" id="MobiDB-lite"/>
    </source>
</evidence>
<accession>A0ABS1D9K0</accession>
<dbReference type="Proteomes" id="UP001296873">
    <property type="component" value="Unassembled WGS sequence"/>
</dbReference>